<dbReference type="InterPro" id="IPR050331">
    <property type="entry name" value="Zinc_finger"/>
</dbReference>
<keyword evidence="1" id="KW-0479">Metal-binding</keyword>
<dbReference type="GO" id="GO:0008270">
    <property type="term" value="F:zinc ion binding"/>
    <property type="evidence" value="ECO:0007669"/>
    <property type="project" value="UniProtKB-KW"/>
</dbReference>
<feature type="domain" description="C2H2-type" evidence="6">
    <location>
        <begin position="267"/>
        <end position="295"/>
    </location>
</feature>
<proteinExistence type="predicted"/>
<dbReference type="InterPro" id="IPR036236">
    <property type="entry name" value="Znf_C2H2_sf"/>
</dbReference>
<evidence type="ECO:0000256" key="4">
    <source>
        <dbReference type="ARBA" id="ARBA00022833"/>
    </source>
</evidence>
<keyword evidence="2" id="KW-0677">Repeat</keyword>
<dbReference type="SMART" id="SM00355">
    <property type="entry name" value="ZnF_C2H2"/>
    <property type="match status" value="2"/>
</dbReference>
<accession>A0ABD2WBH1</accession>
<keyword evidence="4" id="KW-0862">Zinc</keyword>
<evidence type="ECO:0000256" key="1">
    <source>
        <dbReference type="ARBA" id="ARBA00022723"/>
    </source>
</evidence>
<dbReference type="PROSITE" id="PS50157">
    <property type="entry name" value="ZINC_FINGER_C2H2_2"/>
    <property type="match status" value="2"/>
</dbReference>
<comment type="caution">
    <text evidence="7">The sequence shown here is derived from an EMBL/GenBank/DDBJ whole genome shotgun (WGS) entry which is preliminary data.</text>
</comment>
<evidence type="ECO:0000256" key="3">
    <source>
        <dbReference type="ARBA" id="ARBA00022771"/>
    </source>
</evidence>
<dbReference type="Proteomes" id="UP001627154">
    <property type="component" value="Unassembled WGS sequence"/>
</dbReference>
<dbReference type="EMBL" id="JBJJXI010000120">
    <property type="protein sequence ID" value="KAL3390261.1"/>
    <property type="molecule type" value="Genomic_DNA"/>
</dbReference>
<name>A0ABD2WBH1_9HYME</name>
<keyword evidence="3 5" id="KW-0863">Zinc-finger</keyword>
<sequence length="345" mass="40797">MESRKDSVRYSIFYAYQRYFFKQSLLYSVKEEPFDNWTDVGNDYADPMDSCKDENFKESSFDELSANHSFNLVALQKRSDTKILVDFVSDDVKPELKSSSTSICQTEYQSFQPIVKFENEIQTYDINDDIYSDFECRDVKPELKSSSKFICKTEYQICQPIVKLENETQTHNNNDDIYIDFECRDVKSELKPSLATICQPTVKIENQIRANNLKRKRLIVLINREYDYDNNYQFQKKFRLKKHNESKIKESSLKSHLSTTQKNSRSYECELCHKSLKYKRTLNNHINAVHNRSKPFECEICHKSFGYKGDLKKHKIAVHDLTKPFECNLKTHINAVVPSEYKRKK</sequence>
<dbReference type="Gene3D" id="3.30.160.60">
    <property type="entry name" value="Classic Zinc Finger"/>
    <property type="match status" value="1"/>
</dbReference>
<evidence type="ECO:0000313" key="7">
    <source>
        <dbReference type="EMBL" id="KAL3390261.1"/>
    </source>
</evidence>
<dbReference type="FunFam" id="3.30.160.60:FF:000100">
    <property type="entry name" value="Zinc finger 45-like"/>
    <property type="match status" value="1"/>
</dbReference>
<dbReference type="InterPro" id="IPR013087">
    <property type="entry name" value="Znf_C2H2_type"/>
</dbReference>
<gene>
    <name evidence="7" type="ORF">TKK_014805</name>
</gene>
<dbReference type="AlphaFoldDB" id="A0ABD2WBH1"/>
<dbReference type="Pfam" id="PF00096">
    <property type="entry name" value="zf-C2H2"/>
    <property type="match status" value="2"/>
</dbReference>
<protein>
    <recommendedName>
        <fullName evidence="6">C2H2-type domain-containing protein</fullName>
    </recommendedName>
</protein>
<keyword evidence="8" id="KW-1185">Reference proteome</keyword>
<dbReference type="SUPFAM" id="SSF57667">
    <property type="entry name" value="beta-beta-alpha zinc fingers"/>
    <property type="match status" value="1"/>
</dbReference>
<evidence type="ECO:0000256" key="5">
    <source>
        <dbReference type="PROSITE-ProRule" id="PRU00042"/>
    </source>
</evidence>
<dbReference type="PROSITE" id="PS00028">
    <property type="entry name" value="ZINC_FINGER_C2H2_1"/>
    <property type="match status" value="2"/>
</dbReference>
<dbReference type="PANTHER" id="PTHR16515">
    <property type="entry name" value="PR DOMAIN ZINC FINGER PROTEIN"/>
    <property type="match status" value="1"/>
</dbReference>
<reference evidence="7 8" key="1">
    <citation type="journal article" date="2024" name="bioRxiv">
        <title>A reference genome for Trichogramma kaykai: A tiny desert-dwelling parasitoid wasp with competing sex-ratio distorters.</title>
        <authorList>
            <person name="Culotta J."/>
            <person name="Lindsey A.R."/>
        </authorList>
    </citation>
    <scope>NUCLEOTIDE SEQUENCE [LARGE SCALE GENOMIC DNA]</scope>
    <source>
        <strain evidence="7 8">KSX58</strain>
    </source>
</reference>
<evidence type="ECO:0000259" key="6">
    <source>
        <dbReference type="PROSITE" id="PS50157"/>
    </source>
</evidence>
<dbReference type="PANTHER" id="PTHR16515:SF35">
    <property type="entry name" value="FEZ FAMILY ZINC FINGER PROTEIN 2"/>
    <property type="match status" value="1"/>
</dbReference>
<evidence type="ECO:0000313" key="8">
    <source>
        <dbReference type="Proteomes" id="UP001627154"/>
    </source>
</evidence>
<organism evidence="7 8">
    <name type="scientific">Trichogramma kaykai</name>
    <dbReference type="NCBI Taxonomy" id="54128"/>
    <lineage>
        <taxon>Eukaryota</taxon>
        <taxon>Metazoa</taxon>
        <taxon>Ecdysozoa</taxon>
        <taxon>Arthropoda</taxon>
        <taxon>Hexapoda</taxon>
        <taxon>Insecta</taxon>
        <taxon>Pterygota</taxon>
        <taxon>Neoptera</taxon>
        <taxon>Endopterygota</taxon>
        <taxon>Hymenoptera</taxon>
        <taxon>Apocrita</taxon>
        <taxon>Proctotrupomorpha</taxon>
        <taxon>Chalcidoidea</taxon>
        <taxon>Trichogrammatidae</taxon>
        <taxon>Trichogramma</taxon>
    </lineage>
</organism>
<feature type="domain" description="C2H2-type" evidence="6">
    <location>
        <begin position="296"/>
        <end position="324"/>
    </location>
</feature>
<evidence type="ECO:0000256" key="2">
    <source>
        <dbReference type="ARBA" id="ARBA00022737"/>
    </source>
</evidence>